<sequence length="54" mass="6058">MTHLPFILAAYGASALVLIGLIVWVVADTRIQKRRLNELEKAGPRRRRSTTQGL</sequence>
<comment type="similarity">
    <text evidence="3 12">Belongs to the CcmD/CycX/HelD family.</text>
</comment>
<evidence type="ECO:0000256" key="5">
    <source>
        <dbReference type="ARBA" id="ARBA00022448"/>
    </source>
</evidence>
<feature type="transmembrane region" description="Helical" evidence="12">
    <location>
        <begin position="6"/>
        <end position="27"/>
    </location>
</feature>
<keyword evidence="5 12" id="KW-0813">Transport</keyword>
<evidence type="ECO:0000256" key="4">
    <source>
        <dbReference type="ARBA" id="ARBA00016461"/>
    </source>
</evidence>
<evidence type="ECO:0000256" key="2">
    <source>
        <dbReference type="ARBA" id="ARBA00004377"/>
    </source>
</evidence>
<reference evidence="13 14" key="1">
    <citation type="submission" date="2016-10" db="EMBL/GenBank/DDBJ databases">
        <authorList>
            <person name="de Groot N.N."/>
        </authorList>
    </citation>
    <scope>NUCLEOTIDE SEQUENCE [LARGE SCALE GENOMIC DNA]</scope>
    <source>
        <strain evidence="13 14">DSM 2698</strain>
    </source>
</reference>
<evidence type="ECO:0000256" key="12">
    <source>
        <dbReference type="RuleBase" id="RU363101"/>
    </source>
</evidence>
<dbReference type="GO" id="GO:0017004">
    <property type="term" value="P:cytochrome complex assembly"/>
    <property type="evidence" value="ECO:0007669"/>
    <property type="project" value="UniProtKB-KW"/>
</dbReference>
<comment type="function">
    <text evidence="1 12">Required for the export of heme to the periplasm for the biogenesis of c-type cytochromes.</text>
</comment>
<dbReference type="RefSeq" id="WP_092813432.1">
    <property type="nucleotide sequence ID" value="NZ_FMVW01000005.1"/>
</dbReference>
<evidence type="ECO:0000256" key="1">
    <source>
        <dbReference type="ARBA" id="ARBA00002442"/>
    </source>
</evidence>
<dbReference type="Proteomes" id="UP000199347">
    <property type="component" value="Unassembled WGS sequence"/>
</dbReference>
<comment type="subcellular location">
    <subcellularLocation>
        <location evidence="2 12">Cell inner membrane</location>
        <topology evidence="2 12">Single-pass membrane protein</topology>
    </subcellularLocation>
</comment>
<dbReference type="InterPro" id="IPR007078">
    <property type="entry name" value="Haem_export_protD_CcmD"/>
</dbReference>
<accession>A0A1G5NQN2</accession>
<proteinExistence type="inferred from homology"/>
<dbReference type="STRING" id="1120955.SAMN03080610_02489"/>
<name>A0A1G5NQN2_AFIMA</name>
<dbReference type="OrthoDB" id="9811628at2"/>
<evidence type="ECO:0000313" key="14">
    <source>
        <dbReference type="Proteomes" id="UP000199347"/>
    </source>
</evidence>
<evidence type="ECO:0000313" key="13">
    <source>
        <dbReference type="EMBL" id="SCZ39683.1"/>
    </source>
</evidence>
<keyword evidence="14" id="KW-1185">Reference proteome</keyword>
<keyword evidence="9 12" id="KW-0201">Cytochrome c-type biogenesis</keyword>
<dbReference type="EMBL" id="FMVW01000005">
    <property type="protein sequence ID" value="SCZ39683.1"/>
    <property type="molecule type" value="Genomic_DNA"/>
</dbReference>
<evidence type="ECO:0000256" key="11">
    <source>
        <dbReference type="ARBA" id="ARBA00023136"/>
    </source>
</evidence>
<evidence type="ECO:0000256" key="9">
    <source>
        <dbReference type="ARBA" id="ARBA00022748"/>
    </source>
</evidence>
<evidence type="ECO:0000256" key="3">
    <source>
        <dbReference type="ARBA" id="ARBA00008741"/>
    </source>
</evidence>
<gene>
    <name evidence="13" type="ORF">SAMN03080610_02489</name>
</gene>
<evidence type="ECO:0000256" key="6">
    <source>
        <dbReference type="ARBA" id="ARBA00022475"/>
    </source>
</evidence>
<dbReference type="GO" id="GO:0015886">
    <property type="term" value="P:heme transport"/>
    <property type="evidence" value="ECO:0007669"/>
    <property type="project" value="InterPro"/>
</dbReference>
<dbReference type="Pfam" id="PF04995">
    <property type="entry name" value="CcmD"/>
    <property type="match status" value="1"/>
</dbReference>
<keyword evidence="10 12" id="KW-1133">Transmembrane helix</keyword>
<keyword evidence="6 12" id="KW-1003">Cell membrane</keyword>
<dbReference type="NCBIfam" id="TIGR03141">
    <property type="entry name" value="cytochro_ccmD"/>
    <property type="match status" value="1"/>
</dbReference>
<organism evidence="13 14">
    <name type="scientific">Afifella marina DSM 2698</name>
    <dbReference type="NCBI Taxonomy" id="1120955"/>
    <lineage>
        <taxon>Bacteria</taxon>
        <taxon>Pseudomonadati</taxon>
        <taxon>Pseudomonadota</taxon>
        <taxon>Alphaproteobacteria</taxon>
        <taxon>Hyphomicrobiales</taxon>
        <taxon>Afifellaceae</taxon>
        <taxon>Afifella</taxon>
    </lineage>
</organism>
<keyword evidence="11 12" id="KW-0472">Membrane</keyword>
<evidence type="ECO:0000256" key="7">
    <source>
        <dbReference type="ARBA" id="ARBA00022519"/>
    </source>
</evidence>
<dbReference type="GO" id="GO:0005886">
    <property type="term" value="C:plasma membrane"/>
    <property type="evidence" value="ECO:0007669"/>
    <property type="project" value="UniProtKB-SubCell"/>
</dbReference>
<keyword evidence="7 12" id="KW-0997">Cell inner membrane</keyword>
<protein>
    <recommendedName>
        <fullName evidence="4 12">Heme exporter protein D</fullName>
    </recommendedName>
</protein>
<evidence type="ECO:0000256" key="8">
    <source>
        <dbReference type="ARBA" id="ARBA00022692"/>
    </source>
</evidence>
<dbReference type="AlphaFoldDB" id="A0A1G5NQN2"/>
<keyword evidence="8 12" id="KW-0812">Transmembrane</keyword>
<evidence type="ECO:0000256" key="10">
    <source>
        <dbReference type="ARBA" id="ARBA00022989"/>
    </source>
</evidence>